<accession>A0A2D2B2S5</accession>
<sequence>MRQRTRALLGSLAAAAVMSLAPTANALADNYWQCVPFARLLSGIQIYGDARTWWGQAVGKYETGRDPRLGAVLAFKPTGKMQLGHVAVVSHVLTDRVIQITHANWSRIGGARGQIERDVTVIDVSPLGDWSQVKVWYDPIRDIGTSTYPTHGFIYQNAQAQRLAQTDPRYWSNQGIQLARAAANQAVNGVNPLPSPMGVLNQAADATDRIAALIQAATSQGQTASAATVPATTEGDN</sequence>
<dbReference type="Pfam" id="PF05257">
    <property type="entry name" value="CHAP"/>
    <property type="match status" value="1"/>
</dbReference>
<evidence type="ECO:0000259" key="2">
    <source>
        <dbReference type="PROSITE" id="PS50911"/>
    </source>
</evidence>
<dbReference type="KEGG" id="cmb:CSW64_20060"/>
<dbReference type="SUPFAM" id="SSF54001">
    <property type="entry name" value="Cysteine proteinases"/>
    <property type="match status" value="1"/>
</dbReference>
<evidence type="ECO:0000313" key="4">
    <source>
        <dbReference type="Proteomes" id="UP000228945"/>
    </source>
</evidence>
<feature type="chain" id="PRO_5013857545" evidence="1">
    <location>
        <begin position="27"/>
        <end position="237"/>
    </location>
</feature>
<reference evidence="3 4" key="1">
    <citation type="submission" date="2017-10" db="EMBL/GenBank/DDBJ databases">
        <title>Genome sequence of Caulobacter mirabilis FWC38.</title>
        <authorList>
            <person name="Fiebig A."/>
            <person name="Crosson S."/>
        </authorList>
    </citation>
    <scope>NUCLEOTIDE SEQUENCE [LARGE SCALE GENOMIC DNA]</scope>
    <source>
        <strain evidence="3 4">FWC 38</strain>
    </source>
</reference>
<organism evidence="3 4">
    <name type="scientific">Caulobacter mirabilis</name>
    <dbReference type="NCBI Taxonomy" id="69666"/>
    <lineage>
        <taxon>Bacteria</taxon>
        <taxon>Pseudomonadati</taxon>
        <taxon>Pseudomonadota</taxon>
        <taxon>Alphaproteobacteria</taxon>
        <taxon>Caulobacterales</taxon>
        <taxon>Caulobacteraceae</taxon>
        <taxon>Caulobacter</taxon>
    </lineage>
</organism>
<dbReference type="RefSeq" id="WP_099623764.1">
    <property type="nucleotide sequence ID" value="NZ_CP024201.1"/>
</dbReference>
<dbReference type="PROSITE" id="PS50911">
    <property type="entry name" value="CHAP"/>
    <property type="match status" value="1"/>
</dbReference>
<proteinExistence type="predicted"/>
<dbReference type="Gene3D" id="3.90.1720.10">
    <property type="entry name" value="endopeptidase domain like (from Nostoc punctiforme)"/>
    <property type="match status" value="1"/>
</dbReference>
<protein>
    <submittedName>
        <fullName evidence="3">CHAP domain-containing protein</fullName>
    </submittedName>
</protein>
<gene>
    <name evidence="3" type="ORF">CSW64_20060</name>
</gene>
<dbReference type="Proteomes" id="UP000228945">
    <property type="component" value="Chromosome"/>
</dbReference>
<dbReference type="AlphaFoldDB" id="A0A2D2B2S5"/>
<dbReference type="OrthoDB" id="7279151at2"/>
<dbReference type="EMBL" id="CP024201">
    <property type="protein sequence ID" value="ATQ44516.1"/>
    <property type="molecule type" value="Genomic_DNA"/>
</dbReference>
<keyword evidence="4" id="KW-1185">Reference proteome</keyword>
<name>A0A2D2B2S5_9CAUL</name>
<keyword evidence="1" id="KW-0732">Signal</keyword>
<feature type="signal peptide" evidence="1">
    <location>
        <begin position="1"/>
        <end position="26"/>
    </location>
</feature>
<evidence type="ECO:0000256" key="1">
    <source>
        <dbReference type="SAM" id="SignalP"/>
    </source>
</evidence>
<dbReference type="InterPro" id="IPR007921">
    <property type="entry name" value="CHAP_dom"/>
</dbReference>
<evidence type="ECO:0000313" key="3">
    <source>
        <dbReference type="EMBL" id="ATQ44516.1"/>
    </source>
</evidence>
<feature type="domain" description="Peptidase C51" evidence="2">
    <location>
        <begin position="9"/>
        <end position="134"/>
    </location>
</feature>
<dbReference type="InterPro" id="IPR038765">
    <property type="entry name" value="Papain-like_cys_pep_sf"/>
</dbReference>